<evidence type="ECO:0000313" key="2">
    <source>
        <dbReference type="Proteomes" id="UP001233999"/>
    </source>
</evidence>
<evidence type="ECO:0000313" key="1">
    <source>
        <dbReference type="EMBL" id="KAJ9598789.1"/>
    </source>
</evidence>
<comment type="caution">
    <text evidence="1">The sequence shown here is derived from an EMBL/GenBank/DDBJ whole genome shotgun (WGS) entry which is preliminary data.</text>
</comment>
<sequence length="79" mass="8684">SAWATATRLIFDTRVPIFKMFHPSPNTAGTHAGISEFNDGALSKRNIDVCHFGNAVDILPYVPLPWKARPVMGLPSYSL</sequence>
<accession>A0AAD8AGV0</accession>
<dbReference type="AlphaFoldDB" id="A0AAD8AGV0"/>
<gene>
    <name evidence="1" type="ORF">L9F63_026675</name>
</gene>
<protein>
    <submittedName>
        <fullName evidence="1">Uncharacterized protein</fullName>
    </submittedName>
</protein>
<dbReference type="Proteomes" id="UP001233999">
    <property type="component" value="Unassembled WGS sequence"/>
</dbReference>
<feature type="non-terminal residue" evidence="1">
    <location>
        <position position="1"/>
    </location>
</feature>
<organism evidence="1 2">
    <name type="scientific">Diploptera punctata</name>
    <name type="common">Pacific beetle cockroach</name>
    <dbReference type="NCBI Taxonomy" id="6984"/>
    <lineage>
        <taxon>Eukaryota</taxon>
        <taxon>Metazoa</taxon>
        <taxon>Ecdysozoa</taxon>
        <taxon>Arthropoda</taxon>
        <taxon>Hexapoda</taxon>
        <taxon>Insecta</taxon>
        <taxon>Pterygota</taxon>
        <taxon>Neoptera</taxon>
        <taxon>Polyneoptera</taxon>
        <taxon>Dictyoptera</taxon>
        <taxon>Blattodea</taxon>
        <taxon>Blaberoidea</taxon>
        <taxon>Blaberidae</taxon>
        <taxon>Diplopterinae</taxon>
        <taxon>Diploptera</taxon>
    </lineage>
</organism>
<reference evidence="1" key="1">
    <citation type="journal article" date="2023" name="IScience">
        <title>Live-bearing cockroach genome reveals convergent evolutionary mechanisms linked to viviparity in insects and beyond.</title>
        <authorList>
            <person name="Fouks B."/>
            <person name="Harrison M.C."/>
            <person name="Mikhailova A.A."/>
            <person name="Marchal E."/>
            <person name="English S."/>
            <person name="Carruthers M."/>
            <person name="Jennings E.C."/>
            <person name="Chiamaka E.L."/>
            <person name="Frigard R.A."/>
            <person name="Pippel M."/>
            <person name="Attardo G.M."/>
            <person name="Benoit J.B."/>
            <person name="Bornberg-Bauer E."/>
            <person name="Tobe S.S."/>
        </authorList>
    </citation>
    <scope>NUCLEOTIDE SEQUENCE</scope>
    <source>
        <strain evidence="1">Stay&amp;Tobe</strain>
    </source>
</reference>
<dbReference type="EMBL" id="JASPKZ010001061">
    <property type="protein sequence ID" value="KAJ9598789.1"/>
    <property type="molecule type" value="Genomic_DNA"/>
</dbReference>
<keyword evidence="2" id="KW-1185">Reference proteome</keyword>
<feature type="non-terminal residue" evidence="1">
    <location>
        <position position="79"/>
    </location>
</feature>
<name>A0AAD8AGV0_DIPPU</name>
<reference evidence="1" key="2">
    <citation type="submission" date="2023-05" db="EMBL/GenBank/DDBJ databases">
        <authorList>
            <person name="Fouks B."/>
        </authorList>
    </citation>
    <scope>NUCLEOTIDE SEQUENCE</scope>
    <source>
        <strain evidence="1">Stay&amp;Tobe</strain>
        <tissue evidence="1">Testes</tissue>
    </source>
</reference>
<proteinExistence type="predicted"/>